<reference evidence="3" key="1">
    <citation type="journal article" date="2014" name="Microb. Cell Fact.">
        <title>Exploiting Issatchenkia orientalis SD108 for succinic acid production.</title>
        <authorList>
            <person name="Xiao H."/>
            <person name="Shao Z."/>
            <person name="Jiang Y."/>
            <person name="Dole S."/>
            <person name="Zhao H."/>
        </authorList>
    </citation>
    <scope>NUCLEOTIDE SEQUENCE [LARGE SCALE GENOMIC DNA]</scope>
    <source>
        <strain evidence="3">SD108</strain>
    </source>
</reference>
<reference evidence="1" key="2">
    <citation type="submission" date="2014-08" db="EMBL/GenBank/DDBJ databases">
        <title>Exploiting Issatchenkia orientalis SD108 for Succinic Acid Production.</title>
        <authorList>
            <person name="Xiao H."/>
            <person name="Shao Z."/>
            <person name="Jiang Y."/>
            <person name="Dole S."/>
            <person name="Zhao H."/>
        </authorList>
    </citation>
    <scope>NUCLEOTIDE SEQUENCE [LARGE SCALE GENOMIC DNA]</scope>
    <source>
        <strain evidence="1">SD108</strain>
    </source>
</reference>
<dbReference type="HOGENOM" id="CLU_700321_0_0_1"/>
<name>A0A099P5L8_PICKU</name>
<dbReference type="eggNOG" id="ENOG502S8MB">
    <property type="taxonomic scope" value="Eukaryota"/>
</dbReference>
<proteinExistence type="predicted"/>
<dbReference type="PANTHER" id="PTHR37331:SF1">
    <property type="entry name" value="YALI0F11671P"/>
    <property type="match status" value="1"/>
</dbReference>
<gene>
    <name evidence="2" type="ORF">BOH78_1157</name>
    <name evidence="1" type="ORF">JL09_g669</name>
</gene>
<evidence type="ECO:0000313" key="1">
    <source>
        <dbReference type="EMBL" id="KGK40235.1"/>
    </source>
</evidence>
<evidence type="ECO:0000313" key="2">
    <source>
        <dbReference type="EMBL" id="ONH76473.1"/>
    </source>
</evidence>
<dbReference type="PANTHER" id="PTHR37331">
    <property type="entry name" value="YALI0F11671P"/>
    <property type="match status" value="1"/>
</dbReference>
<protein>
    <submittedName>
        <fullName evidence="2">Increased recombination centers protein 6</fullName>
    </submittedName>
</protein>
<reference evidence="4" key="3">
    <citation type="journal article" date="2017" name="Genome Announc.">
        <title>Genome sequences of Cyberlindnera fabianii 65, Pichia kudriavzevii 129, and Saccharomyces cerevisiae 131 isolated from fermented masau fruits in Zimbabwe.</title>
        <authorList>
            <person name="van Rijswijck I.M.H."/>
            <person name="Derks M.F.L."/>
            <person name="Abee T."/>
            <person name="de Ridder D."/>
            <person name="Smid E.J."/>
        </authorList>
    </citation>
    <scope>NUCLEOTIDE SEQUENCE [LARGE SCALE GENOMIC DNA]</scope>
    <source>
        <strain evidence="4">129</strain>
    </source>
</reference>
<dbReference type="Proteomes" id="UP000029867">
    <property type="component" value="Unassembled WGS sequence"/>
</dbReference>
<evidence type="ECO:0000313" key="4">
    <source>
        <dbReference type="Proteomes" id="UP000189274"/>
    </source>
</evidence>
<comment type="caution">
    <text evidence="1">The sequence shown here is derived from an EMBL/GenBank/DDBJ whole genome shotgun (WGS) entry which is preliminary data.</text>
</comment>
<dbReference type="EMBL" id="MQVM01000004">
    <property type="protein sequence ID" value="ONH76473.1"/>
    <property type="molecule type" value="Genomic_DNA"/>
</dbReference>
<reference evidence="2" key="4">
    <citation type="submission" date="2017-01" db="EMBL/GenBank/DDBJ databases">
        <authorList>
            <person name="Mah S.A."/>
            <person name="Swanson W.J."/>
            <person name="Moy G.W."/>
            <person name="Vacquier V.D."/>
        </authorList>
    </citation>
    <scope>NUCLEOTIDE SEQUENCE [LARGE SCALE GENOMIC DNA]</scope>
    <source>
        <strain evidence="2">129</strain>
    </source>
</reference>
<dbReference type="Proteomes" id="UP000189274">
    <property type="component" value="Unassembled WGS sequence"/>
</dbReference>
<sequence>MNRILIIGPPKVDMVEFVKRVFDQTLPSLPSVPKGEQNGVICEGLTIDNKYCCIEIDVFIDQTEDTTLESYDECVKELMSPEIQELRENVPFIIFIYLDSEVLEAHNQALSELEEQIKHDYVHANQDAGFEKILVHRLLYSERNLEKQTDELREEIVLFPWPAITKKTHAPLGEANKTIDKDSLDEMRLDSLERDMNMLRTARANHLYSGEKNLSAEEKGLRLQKISRAAFSVNRSLVNTFKYAKQDQLYVHQLNNEITKVSFSEDPDKLAIGALKGLINEKDLLISPDNFIENKDFLNVLHKTYSDHAHKDQAYIYDALNYANNHMALSDYKKILKYMDERPETQNTVGYVLVDNKGAIVPDSYEQNDTYTLCNIDGIIKLSDFMAEKLQENL</sequence>
<dbReference type="Gene3D" id="3.40.50.11960">
    <property type="match status" value="1"/>
</dbReference>
<organism evidence="1 3">
    <name type="scientific">Pichia kudriavzevii</name>
    <name type="common">Yeast</name>
    <name type="synonym">Issatchenkia orientalis</name>
    <dbReference type="NCBI Taxonomy" id="4909"/>
    <lineage>
        <taxon>Eukaryota</taxon>
        <taxon>Fungi</taxon>
        <taxon>Dikarya</taxon>
        <taxon>Ascomycota</taxon>
        <taxon>Saccharomycotina</taxon>
        <taxon>Pichiomycetes</taxon>
        <taxon>Pichiales</taxon>
        <taxon>Pichiaceae</taxon>
        <taxon>Pichia</taxon>
    </lineage>
</organism>
<accession>A0A099P5L8</accession>
<dbReference type="AlphaFoldDB" id="A0A099P5L8"/>
<dbReference type="VEuPathDB" id="FungiDB:C5L36_0C10110"/>
<evidence type="ECO:0000313" key="3">
    <source>
        <dbReference type="Proteomes" id="UP000029867"/>
    </source>
</evidence>
<dbReference type="EMBL" id="JQFK01000003">
    <property type="protein sequence ID" value="KGK40235.1"/>
    <property type="molecule type" value="Genomic_DNA"/>
</dbReference>